<sequence>MVTAADVPETTEPTERKTVSSETIPNDPTQVATTPEYSGYATEWTEDSPLRQPGKETSNATLSGDSTKSFSRKGHRFQSFSQRGFGQLRKLAAPPSPVFWTKALSYHSPTASAITWRDRAVQATLWKF</sequence>
<evidence type="ECO:0000313" key="3">
    <source>
        <dbReference type="Proteomes" id="UP000070544"/>
    </source>
</evidence>
<dbReference type="EMBL" id="KQ965767">
    <property type="protein sequence ID" value="KXS14642.1"/>
    <property type="molecule type" value="Genomic_DNA"/>
</dbReference>
<feature type="compositionally biased region" description="Polar residues" evidence="1">
    <location>
        <begin position="20"/>
        <end position="36"/>
    </location>
</feature>
<protein>
    <submittedName>
        <fullName evidence="2">Uncharacterized protein</fullName>
    </submittedName>
</protein>
<keyword evidence="3" id="KW-1185">Reference proteome</keyword>
<dbReference type="AlphaFoldDB" id="A0A139ACV2"/>
<reference evidence="2 3" key="1">
    <citation type="journal article" date="2015" name="Genome Biol. Evol.">
        <title>Phylogenomic analyses indicate that early fungi evolved digesting cell walls of algal ancestors of land plants.</title>
        <authorList>
            <person name="Chang Y."/>
            <person name="Wang S."/>
            <person name="Sekimoto S."/>
            <person name="Aerts A.L."/>
            <person name="Choi C."/>
            <person name="Clum A."/>
            <person name="LaButti K.M."/>
            <person name="Lindquist E.A."/>
            <person name="Yee Ngan C."/>
            <person name="Ohm R.A."/>
            <person name="Salamov A.A."/>
            <person name="Grigoriev I.V."/>
            <person name="Spatafora J.W."/>
            <person name="Berbee M.L."/>
        </authorList>
    </citation>
    <scope>NUCLEOTIDE SEQUENCE [LARGE SCALE GENOMIC DNA]</scope>
    <source>
        <strain evidence="2 3">JEL478</strain>
    </source>
</reference>
<evidence type="ECO:0000313" key="2">
    <source>
        <dbReference type="EMBL" id="KXS14642.1"/>
    </source>
</evidence>
<evidence type="ECO:0000256" key="1">
    <source>
        <dbReference type="SAM" id="MobiDB-lite"/>
    </source>
</evidence>
<name>A0A139ACV2_GONPJ</name>
<feature type="region of interest" description="Disordered" evidence="1">
    <location>
        <begin position="1"/>
        <end position="78"/>
    </location>
</feature>
<gene>
    <name evidence="2" type="ORF">M427DRAFT_135569</name>
</gene>
<accession>A0A139ACV2</accession>
<dbReference type="Proteomes" id="UP000070544">
    <property type="component" value="Unassembled WGS sequence"/>
</dbReference>
<proteinExistence type="predicted"/>
<organism evidence="2 3">
    <name type="scientific">Gonapodya prolifera (strain JEL478)</name>
    <name type="common">Monoblepharis prolifera</name>
    <dbReference type="NCBI Taxonomy" id="1344416"/>
    <lineage>
        <taxon>Eukaryota</taxon>
        <taxon>Fungi</taxon>
        <taxon>Fungi incertae sedis</taxon>
        <taxon>Chytridiomycota</taxon>
        <taxon>Chytridiomycota incertae sedis</taxon>
        <taxon>Monoblepharidomycetes</taxon>
        <taxon>Monoblepharidales</taxon>
        <taxon>Gonapodyaceae</taxon>
        <taxon>Gonapodya</taxon>
    </lineage>
</organism>
<feature type="compositionally biased region" description="Polar residues" evidence="1">
    <location>
        <begin position="55"/>
        <end position="69"/>
    </location>
</feature>